<evidence type="ECO:0000256" key="4">
    <source>
        <dbReference type="ARBA" id="ARBA00023002"/>
    </source>
</evidence>
<dbReference type="AlphaFoldDB" id="F6WTU8"/>
<evidence type="ECO:0000313" key="14">
    <source>
        <dbReference type="Proteomes" id="UP000008144"/>
    </source>
</evidence>
<dbReference type="PANTHER" id="PTHR15104:SF0">
    <property type="entry name" value="DIHYDROPTERIDINE REDUCTASE"/>
    <property type="match status" value="1"/>
</dbReference>
<accession>A0A1W2WH70</accession>
<reference evidence="13" key="4">
    <citation type="submission" date="2025-09" db="UniProtKB">
        <authorList>
            <consortium name="Ensembl"/>
        </authorList>
    </citation>
    <scope>IDENTIFICATION</scope>
</reference>
<evidence type="ECO:0000256" key="11">
    <source>
        <dbReference type="ARBA" id="ARBA00047429"/>
    </source>
</evidence>
<organism evidence="13 14">
    <name type="scientific">Ciona intestinalis</name>
    <name type="common">Transparent sea squirt</name>
    <name type="synonym">Ascidia intestinalis</name>
    <dbReference type="NCBI Taxonomy" id="7719"/>
    <lineage>
        <taxon>Eukaryota</taxon>
        <taxon>Metazoa</taxon>
        <taxon>Chordata</taxon>
        <taxon>Tunicata</taxon>
        <taxon>Ascidiacea</taxon>
        <taxon>Phlebobranchia</taxon>
        <taxon>Cionidae</taxon>
        <taxon>Ciona</taxon>
    </lineage>
</organism>
<dbReference type="OMA" id="KNYWVGS"/>
<keyword evidence="5" id="KW-0783">Tetrahydrobiopterin biosynthesis</keyword>
<dbReference type="GO" id="GO:0005737">
    <property type="term" value="C:cytoplasm"/>
    <property type="evidence" value="ECO:0000318"/>
    <property type="project" value="GO_Central"/>
</dbReference>
<keyword evidence="14" id="KW-1185">Reference proteome</keyword>
<reference evidence="13" key="2">
    <citation type="journal article" date="2008" name="Genome Biol.">
        <title>Improved genome assembly and evidence-based global gene model set for the chordate Ciona intestinalis: new insight into intron and operon populations.</title>
        <authorList>
            <person name="Satou Y."/>
            <person name="Mineta K."/>
            <person name="Ogasawara M."/>
            <person name="Sasakura Y."/>
            <person name="Shoguchi E."/>
            <person name="Ueno K."/>
            <person name="Yamada L."/>
            <person name="Matsumoto J."/>
            <person name="Wasserscheid J."/>
            <person name="Dewar K."/>
            <person name="Wiley G.B."/>
            <person name="Macmil S.L."/>
            <person name="Roe B.A."/>
            <person name="Zeller R.W."/>
            <person name="Hastings K.E."/>
            <person name="Lemaire P."/>
            <person name="Lindquist E."/>
            <person name="Endo T."/>
            <person name="Hotta K."/>
            <person name="Inaba K."/>
        </authorList>
    </citation>
    <scope>NUCLEOTIDE SEQUENCE [LARGE SCALE GENOMIC DNA]</scope>
    <source>
        <strain evidence="13">wild type</strain>
    </source>
</reference>
<evidence type="ECO:0000313" key="13">
    <source>
        <dbReference type="Ensembl" id="ENSCINP00000019999.3"/>
    </source>
</evidence>
<gene>
    <name evidence="13" type="primary">LOC100175137</name>
</gene>
<dbReference type="GeneID" id="100175137"/>
<dbReference type="FunFam" id="3.40.50.720:FF:000157">
    <property type="entry name" value="Quinoid dihydropteridine reductase"/>
    <property type="match status" value="1"/>
</dbReference>
<dbReference type="Pfam" id="PF00106">
    <property type="entry name" value="adh_short"/>
    <property type="match status" value="1"/>
</dbReference>
<dbReference type="GeneTree" id="ENSGT00390000000470"/>
<evidence type="ECO:0000256" key="7">
    <source>
        <dbReference type="ARBA" id="ARBA00039153"/>
    </source>
</evidence>
<evidence type="ECO:0000256" key="8">
    <source>
        <dbReference type="ARBA" id="ARBA00039520"/>
    </source>
</evidence>
<dbReference type="OrthoDB" id="1204at2759"/>
<name>F6WTU8_CIOIN</name>
<dbReference type="EC" id="1.5.1.34" evidence="7"/>
<evidence type="ECO:0000256" key="12">
    <source>
        <dbReference type="ARBA" id="ARBA00047536"/>
    </source>
</evidence>
<dbReference type="InterPro" id="IPR036291">
    <property type="entry name" value="NAD(P)-bd_dom_sf"/>
</dbReference>
<dbReference type="Gene3D" id="3.40.50.720">
    <property type="entry name" value="NAD(P)-binding Rossmann-like Domain"/>
    <property type="match status" value="1"/>
</dbReference>
<dbReference type="GO" id="GO:0006729">
    <property type="term" value="P:tetrahydrobiopterin biosynthetic process"/>
    <property type="evidence" value="ECO:0000318"/>
    <property type="project" value="GO_Central"/>
</dbReference>
<dbReference type="KEGG" id="cin:100175137"/>
<evidence type="ECO:0000256" key="5">
    <source>
        <dbReference type="ARBA" id="ARBA00023007"/>
    </source>
</evidence>
<evidence type="ECO:0000256" key="1">
    <source>
        <dbReference type="ARBA" id="ARBA00006484"/>
    </source>
</evidence>
<dbReference type="CDD" id="cd05334">
    <property type="entry name" value="DHPR_SDR_c_like"/>
    <property type="match status" value="1"/>
</dbReference>
<dbReference type="InterPro" id="IPR002347">
    <property type="entry name" value="SDR_fam"/>
</dbReference>
<dbReference type="GO" id="GO:0070402">
    <property type="term" value="F:NADPH binding"/>
    <property type="evidence" value="ECO:0000318"/>
    <property type="project" value="GO_Central"/>
</dbReference>
<dbReference type="RefSeq" id="XP_002128545.1">
    <property type="nucleotide sequence ID" value="XM_002128509.5"/>
</dbReference>
<evidence type="ECO:0000256" key="6">
    <source>
        <dbReference type="ARBA" id="ARBA00037099"/>
    </source>
</evidence>
<evidence type="ECO:0000256" key="2">
    <source>
        <dbReference type="ARBA" id="ARBA00011738"/>
    </source>
</evidence>
<dbReference type="InParanoid" id="F6WTU8"/>
<comment type="similarity">
    <text evidence="1">Belongs to the short-chain dehydrogenases/reductases (SDR) family.</text>
</comment>
<comment type="catalytic activity">
    <reaction evidence="12">
        <text>5,6,7,8-tetrahydropteridine + NAD(+) = 6,7-dihydropteridine + NADH + H(+)</text>
        <dbReference type="Rhea" id="RHEA:17869"/>
        <dbReference type="ChEBI" id="CHEBI:15378"/>
        <dbReference type="ChEBI" id="CHEBI:28889"/>
        <dbReference type="ChEBI" id="CHEBI:30156"/>
        <dbReference type="ChEBI" id="CHEBI:57540"/>
        <dbReference type="ChEBI" id="CHEBI:57945"/>
        <dbReference type="EC" id="1.5.1.34"/>
    </reaction>
    <physiologicalReaction direction="right-to-left" evidence="12">
        <dbReference type="Rhea" id="RHEA:17871"/>
    </physiologicalReaction>
</comment>
<reference evidence="13" key="3">
    <citation type="submission" date="2025-08" db="UniProtKB">
        <authorList>
            <consortium name="Ensembl"/>
        </authorList>
    </citation>
    <scope>IDENTIFICATION</scope>
</reference>
<dbReference type="HOGENOM" id="CLU_010194_22_0_1"/>
<comment type="function">
    <text evidence="6">Catalyzes the conversion of quinonoid dihydrobiopterin into tetrahydrobiopterin.</text>
</comment>
<dbReference type="Proteomes" id="UP000008144">
    <property type="component" value="Chromosome 8"/>
</dbReference>
<proteinExistence type="inferred from homology"/>
<dbReference type="Ensembl" id="ENSCINT00000019999.3">
    <property type="protein sequence ID" value="ENSCINP00000019999.3"/>
    <property type="gene ID" value="ENSCING00000009879.3"/>
</dbReference>
<sequence length="234" mass="24589">MSLKVVIYGGCGALGRNIVSHFKSNNHHVTSIDLMSNDAADQNVLIKNLNSWQDQHAEVVDGLGSLLGKQKVDAIFCVAGGWAGGNAASQNYVKNCDMMWKQSVWSSTIAGNLASKFLKQGGLLTLTGAAPALEGTSGMIGYGLAKAAVHQLCKSLSDSSSGLPVNSSVLCIAPVTLDTPMNRKNMPNADFSSWTPLEYISETFLVWAKGEKRPASGSLLKVETASGATTATPV</sequence>
<dbReference type="PANTHER" id="PTHR15104">
    <property type="entry name" value="DIHYDROPTERIDINE REDUCTASE"/>
    <property type="match status" value="1"/>
</dbReference>
<evidence type="ECO:0000256" key="9">
    <source>
        <dbReference type="ARBA" id="ARBA00041348"/>
    </source>
</evidence>
<dbReference type="GO" id="GO:0070404">
    <property type="term" value="F:NADH binding"/>
    <property type="evidence" value="ECO:0000318"/>
    <property type="project" value="GO_Central"/>
</dbReference>
<comment type="subunit">
    <text evidence="2">Homodimer.</text>
</comment>
<protein>
    <recommendedName>
        <fullName evidence="8">Dihydropteridine reductase</fullName>
        <ecNumber evidence="7">1.5.1.34</ecNumber>
    </recommendedName>
    <alternativeName>
        <fullName evidence="10">HDHPR</fullName>
    </alternativeName>
    <alternativeName>
        <fullName evidence="9">Quinoid dihydropteridine reductase</fullName>
    </alternativeName>
</protein>
<dbReference type="FunCoup" id="F6WTU8">
    <property type="interactions" value="80"/>
</dbReference>
<evidence type="ECO:0000256" key="10">
    <source>
        <dbReference type="ARBA" id="ARBA00042518"/>
    </source>
</evidence>
<accession>F6WTU8</accession>
<keyword evidence="3" id="KW-0521">NADP</keyword>
<comment type="catalytic activity">
    <reaction evidence="11">
        <text>5,6,7,8-tetrahydropteridine + NADP(+) = 6,7-dihydropteridine + NADPH + H(+)</text>
        <dbReference type="Rhea" id="RHEA:17865"/>
        <dbReference type="ChEBI" id="CHEBI:15378"/>
        <dbReference type="ChEBI" id="CHEBI:28889"/>
        <dbReference type="ChEBI" id="CHEBI:30156"/>
        <dbReference type="ChEBI" id="CHEBI:57783"/>
        <dbReference type="ChEBI" id="CHEBI:58349"/>
        <dbReference type="EC" id="1.5.1.34"/>
    </reaction>
    <physiologicalReaction direction="right-to-left" evidence="11">
        <dbReference type="Rhea" id="RHEA:17867"/>
    </physiologicalReaction>
</comment>
<keyword evidence="4" id="KW-0560">Oxidoreductase</keyword>
<dbReference type="SUPFAM" id="SSF51735">
    <property type="entry name" value="NAD(P)-binding Rossmann-fold domains"/>
    <property type="match status" value="1"/>
</dbReference>
<evidence type="ECO:0000256" key="3">
    <source>
        <dbReference type="ARBA" id="ARBA00022857"/>
    </source>
</evidence>
<dbReference type="GO" id="GO:0004155">
    <property type="term" value="F:6,7-dihydropteridine reductase activity"/>
    <property type="evidence" value="ECO:0000318"/>
    <property type="project" value="GO_Central"/>
</dbReference>
<dbReference type="GO" id="GO:0006559">
    <property type="term" value="P:L-phenylalanine catabolic process"/>
    <property type="evidence" value="ECO:0000318"/>
    <property type="project" value="GO_Central"/>
</dbReference>
<dbReference type="STRING" id="7719.ENSCINP00000019999"/>
<dbReference type="EMBL" id="EAAA01002723">
    <property type="status" value="NOT_ANNOTATED_CDS"/>
    <property type="molecule type" value="Genomic_DNA"/>
</dbReference>
<reference evidence="14" key="1">
    <citation type="journal article" date="2002" name="Science">
        <title>The draft genome of Ciona intestinalis: insights into chordate and vertebrate origins.</title>
        <authorList>
            <person name="Dehal P."/>
            <person name="Satou Y."/>
            <person name="Campbell R.K."/>
            <person name="Chapman J."/>
            <person name="Degnan B."/>
            <person name="De Tomaso A."/>
            <person name="Davidson B."/>
            <person name="Di Gregorio A."/>
            <person name="Gelpke M."/>
            <person name="Goodstein D.M."/>
            <person name="Harafuji N."/>
            <person name="Hastings K.E."/>
            <person name="Ho I."/>
            <person name="Hotta K."/>
            <person name="Huang W."/>
            <person name="Kawashima T."/>
            <person name="Lemaire P."/>
            <person name="Martinez D."/>
            <person name="Meinertzhagen I.A."/>
            <person name="Necula S."/>
            <person name="Nonaka M."/>
            <person name="Putnam N."/>
            <person name="Rash S."/>
            <person name="Saiga H."/>
            <person name="Satake M."/>
            <person name="Terry A."/>
            <person name="Yamada L."/>
            <person name="Wang H.G."/>
            <person name="Awazu S."/>
            <person name="Azumi K."/>
            <person name="Boore J."/>
            <person name="Branno M."/>
            <person name="Chin-Bow S."/>
            <person name="DeSantis R."/>
            <person name="Doyle S."/>
            <person name="Francino P."/>
            <person name="Keys D.N."/>
            <person name="Haga S."/>
            <person name="Hayashi H."/>
            <person name="Hino K."/>
            <person name="Imai K.S."/>
            <person name="Inaba K."/>
            <person name="Kano S."/>
            <person name="Kobayashi K."/>
            <person name="Kobayashi M."/>
            <person name="Lee B.I."/>
            <person name="Makabe K.W."/>
            <person name="Manohar C."/>
            <person name="Matassi G."/>
            <person name="Medina M."/>
            <person name="Mochizuki Y."/>
            <person name="Mount S."/>
            <person name="Morishita T."/>
            <person name="Miura S."/>
            <person name="Nakayama A."/>
            <person name="Nishizaka S."/>
            <person name="Nomoto H."/>
            <person name="Ohta F."/>
            <person name="Oishi K."/>
            <person name="Rigoutsos I."/>
            <person name="Sano M."/>
            <person name="Sasaki A."/>
            <person name="Sasakura Y."/>
            <person name="Shoguchi E."/>
            <person name="Shin-i T."/>
            <person name="Spagnuolo A."/>
            <person name="Stainier D."/>
            <person name="Suzuki M.M."/>
            <person name="Tassy O."/>
            <person name="Takatori N."/>
            <person name="Tokuoka M."/>
            <person name="Yagi K."/>
            <person name="Yoshizaki F."/>
            <person name="Wada S."/>
            <person name="Zhang C."/>
            <person name="Hyatt P.D."/>
            <person name="Larimer F."/>
            <person name="Detter C."/>
            <person name="Doggett N."/>
            <person name="Glavina T."/>
            <person name="Hawkins T."/>
            <person name="Richardson P."/>
            <person name="Lucas S."/>
            <person name="Kohara Y."/>
            <person name="Levine M."/>
            <person name="Satoh N."/>
            <person name="Rokhsar D.S."/>
        </authorList>
    </citation>
    <scope>NUCLEOTIDE SEQUENCE [LARGE SCALE GENOMIC DNA]</scope>
</reference>